<dbReference type="AlphaFoldDB" id="A0AAV9TCL0"/>
<sequence length="39" mass="4251">MSRDFALDEALKADCETVAAFDLQLDMRKATAGIVSEAF</sequence>
<reference evidence="1 2" key="1">
    <citation type="submission" date="2023-04" db="EMBL/GenBank/DDBJ databases">
        <title>Colletotrichum tabacum stain YC1 causing leaf anthracnose on Nicotiana tabacum(L.) cv.</title>
        <authorList>
            <person name="Ji Z."/>
            <person name="Wang M."/>
            <person name="Zhang J."/>
            <person name="Wang N."/>
            <person name="Zhou Z."/>
        </authorList>
    </citation>
    <scope>NUCLEOTIDE SEQUENCE [LARGE SCALE GENOMIC DNA]</scope>
    <source>
        <strain evidence="1 2">YC1</strain>
    </source>
</reference>
<gene>
    <name evidence="1" type="ORF">QIS74_07527</name>
</gene>
<evidence type="ECO:0000313" key="1">
    <source>
        <dbReference type="EMBL" id="KAK6217413.1"/>
    </source>
</evidence>
<organism evidence="1 2">
    <name type="scientific">Colletotrichum tabaci</name>
    <dbReference type="NCBI Taxonomy" id="1209068"/>
    <lineage>
        <taxon>Eukaryota</taxon>
        <taxon>Fungi</taxon>
        <taxon>Dikarya</taxon>
        <taxon>Ascomycota</taxon>
        <taxon>Pezizomycotina</taxon>
        <taxon>Sordariomycetes</taxon>
        <taxon>Hypocreomycetidae</taxon>
        <taxon>Glomerellales</taxon>
        <taxon>Glomerellaceae</taxon>
        <taxon>Colletotrichum</taxon>
        <taxon>Colletotrichum destructivum species complex</taxon>
    </lineage>
</organism>
<dbReference type="Proteomes" id="UP001327957">
    <property type="component" value="Unassembled WGS sequence"/>
</dbReference>
<keyword evidence="2" id="KW-1185">Reference proteome</keyword>
<protein>
    <submittedName>
        <fullName evidence="1">Uncharacterized protein</fullName>
    </submittedName>
</protein>
<name>A0AAV9TCL0_9PEZI</name>
<evidence type="ECO:0000313" key="2">
    <source>
        <dbReference type="Proteomes" id="UP001327957"/>
    </source>
</evidence>
<comment type="caution">
    <text evidence="1">The sequence shown here is derived from an EMBL/GenBank/DDBJ whole genome shotgun (WGS) entry which is preliminary data.</text>
</comment>
<dbReference type="EMBL" id="JASAOK010000039">
    <property type="protein sequence ID" value="KAK6217413.1"/>
    <property type="molecule type" value="Genomic_DNA"/>
</dbReference>
<accession>A0AAV9TCL0</accession>
<proteinExistence type="predicted"/>